<dbReference type="AlphaFoldDB" id="A0A0R1M0T7"/>
<dbReference type="CDD" id="cd01065">
    <property type="entry name" value="NAD_bind_Shikimate_DH"/>
    <property type="match status" value="1"/>
</dbReference>
<proteinExistence type="inferred from homology"/>
<comment type="catalytic activity">
    <reaction evidence="9">
        <text>shikimate + NADP(+) = 3-dehydroshikimate + NADPH + H(+)</text>
        <dbReference type="Rhea" id="RHEA:17737"/>
        <dbReference type="ChEBI" id="CHEBI:15378"/>
        <dbReference type="ChEBI" id="CHEBI:16630"/>
        <dbReference type="ChEBI" id="CHEBI:36208"/>
        <dbReference type="ChEBI" id="CHEBI:57783"/>
        <dbReference type="ChEBI" id="CHEBI:58349"/>
        <dbReference type="EC" id="1.1.1.25"/>
    </reaction>
</comment>
<comment type="pathway">
    <text evidence="1 9">Metabolic intermediate biosynthesis; chorismate biosynthesis; chorismate from D-erythrose 4-phosphate and phosphoenolpyruvate: step 4/7.</text>
</comment>
<dbReference type="SUPFAM" id="SSF51735">
    <property type="entry name" value="NAD(P)-binding Rossmann-fold domains"/>
    <property type="match status" value="1"/>
</dbReference>
<comment type="catalytic activity">
    <reaction evidence="6">
        <text>L-quinate + NAD(+) = 3-dehydroquinate + NADH + H(+)</text>
        <dbReference type="Rhea" id="RHEA:22364"/>
        <dbReference type="ChEBI" id="CHEBI:15378"/>
        <dbReference type="ChEBI" id="CHEBI:29751"/>
        <dbReference type="ChEBI" id="CHEBI:32364"/>
        <dbReference type="ChEBI" id="CHEBI:57540"/>
        <dbReference type="ChEBI" id="CHEBI:57945"/>
        <dbReference type="EC" id="1.1.1.24"/>
    </reaction>
</comment>
<evidence type="ECO:0000256" key="6">
    <source>
        <dbReference type="ARBA" id="ARBA00051639"/>
    </source>
</evidence>
<dbReference type="Proteomes" id="UP000051160">
    <property type="component" value="Unassembled WGS sequence"/>
</dbReference>
<dbReference type="GO" id="GO:0009423">
    <property type="term" value="P:chorismate biosynthetic process"/>
    <property type="evidence" value="ECO:0007669"/>
    <property type="project" value="UniProtKB-UniRule"/>
</dbReference>
<dbReference type="GO" id="GO:0050661">
    <property type="term" value="F:NADP binding"/>
    <property type="evidence" value="ECO:0007669"/>
    <property type="project" value="InterPro"/>
</dbReference>
<keyword evidence="2 9" id="KW-0028">Amino-acid biosynthesis</keyword>
<dbReference type="EC" id="1.1.1.25" evidence="9"/>
<evidence type="ECO:0000256" key="9">
    <source>
        <dbReference type="HAMAP-Rule" id="MF_00222"/>
    </source>
</evidence>
<dbReference type="Pfam" id="PF08501">
    <property type="entry name" value="Shikimate_dh_N"/>
    <property type="match status" value="1"/>
</dbReference>
<dbReference type="InterPro" id="IPR022893">
    <property type="entry name" value="Shikimate_DH_fam"/>
</dbReference>
<dbReference type="Pfam" id="PF01262">
    <property type="entry name" value="AlaDh_PNT_C"/>
    <property type="match status" value="1"/>
</dbReference>
<dbReference type="InterPro" id="IPR046346">
    <property type="entry name" value="Aminoacid_DH-like_N_sf"/>
</dbReference>
<feature type="binding site" evidence="9">
    <location>
        <position position="73"/>
    </location>
    <ligand>
        <name>shikimate</name>
        <dbReference type="ChEBI" id="CHEBI:36208"/>
    </ligand>
</feature>
<dbReference type="Pfam" id="PF18317">
    <property type="entry name" value="SDH_C"/>
    <property type="match status" value="1"/>
</dbReference>
<feature type="binding site" evidence="9">
    <location>
        <position position="98"/>
    </location>
    <ligand>
        <name>shikimate</name>
        <dbReference type="ChEBI" id="CHEBI:36208"/>
    </ligand>
</feature>
<feature type="binding site" evidence="9">
    <location>
        <position position="113"/>
    </location>
    <ligand>
        <name>shikimate</name>
        <dbReference type="ChEBI" id="CHEBI:36208"/>
    </ligand>
</feature>
<dbReference type="HAMAP" id="MF_00222">
    <property type="entry name" value="Shikimate_DH_AroE"/>
    <property type="match status" value="1"/>
</dbReference>
<comment type="pathway">
    <text evidence="8">Aromatic compound metabolism; 3,4-dihydroxybenzoate biosynthesis; 3-dehydroquinate from D-quinate (NAD(+) route).</text>
</comment>
<evidence type="ECO:0000256" key="1">
    <source>
        <dbReference type="ARBA" id="ARBA00004871"/>
    </source>
</evidence>
<evidence type="ECO:0000256" key="8">
    <source>
        <dbReference type="ARBA" id="ARBA00060613"/>
    </source>
</evidence>
<evidence type="ECO:0000259" key="10">
    <source>
        <dbReference type="Pfam" id="PF01262"/>
    </source>
</evidence>
<feature type="binding site" evidence="9">
    <location>
        <position position="264"/>
    </location>
    <ligand>
        <name>shikimate</name>
        <dbReference type="ChEBI" id="CHEBI:36208"/>
    </ligand>
</feature>
<dbReference type="GO" id="GO:0019632">
    <property type="term" value="P:shikimate metabolic process"/>
    <property type="evidence" value="ECO:0007669"/>
    <property type="project" value="InterPro"/>
</dbReference>
<evidence type="ECO:0000256" key="3">
    <source>
        <dbReference type="ARBA" id="ARBA00022857"/>
    </source>
</evidence>
<dbReference type="UniPathway" id="UPA00053">
    <property type="reaction ID" value="UER00087"/>
</dbReference>
<feature type="binding site" evidence="9">
    <location>
        <position position="234"/>
    </location>
    <ligand>
        <name>NADP(+)</name>
        <dbReference type="ChEBI" id="CHEBI:58349"/>
    </ligand>
</feature>
<sequence length="295" mass="32195">MREGGDELVDAHTSLYELIAEPAGHSLSPLIHNTSFQTLNINSVYLAFDVDHKHFSDVIRAMRALPIKGINVSMPYKEHIINYLDELTPIAQQLGAVNTVINHDGHLIGDSTDGEGFINALLDEHVSVNGKHVVVLGAGGAGRAVIAAAANEGAQVSVFKRHNATFEATSQRLSKWSQQIEVLPYEDEKLMAQVLTTADVVVNTTNIGMGDDQSSPIPLSVVTALHPGQMVMDVIYAPLETAFLKQARQRGCSTMNGINMLVQQAAGSFYRWTKQTMPIETVKTAIKQELINQRK</sequence>
<dbReference type="PANTHER" id="PTHR21089:SF1">
    <property type="entry name" value="BIFUNCTIONAL 3-DEHYDROQUINATE DEHYDRATASE_SHIKIMATE DEHYDROGENASE, CHLOROPLASTIC"/>
    <property type="match status" value="1"/>
</dbReference>
<evidence type="ECO:0000259" key="11">
    <source>
        <dbReference type="Pfam" id="PF08501"/>
    </source>
</evidence>
<evidence type="ECO:0000313" key="13">
    <source>
        <dbReference type="EMBL" id="KRK98833.1"/>
    </source>
</evidence>
<dbReference type="InterPro" id="IPR007698">
    <property type="entry name" value="AlaDH/PNT_NAD(H)-bd"/>
</dbReference>
<comment type="similarity">
    <text evidence="9">Belongs to the shikimate dehydrogenase family.</text>
</comment>
<accession>A0A0R1M0T7</accession>
<dbReference type="GO" id="GO:0009073">
    <property type="term" value="P:aromatic amino acid family biosynthetic process"/>
    <property type="evidence" value="ECO:0007669"/>
    <property type="project" value="UniProtKB-KW"/>
</dbReference>
<evidence type="ECO:0000259" key="12">
    <source>
        <dbReference type="Pfam" id="PF18317"/>
    </source>
</evidence>
<dbReference type="STRING" id="1423776.FD04_GL000574"/>
<dbReference type="InterPro" id="IPR041121">
    <property type="entry name" value="SDH_C"/>
</dbReference>
<dbReference type="GO" id="GO:0052734">
    <property type="term" value="F:shikimate 3-dehydrogenase (NAD+) activity"/>
    <property type="evidence" value="ECO:0007669"/>
    <property type="project" value="RHEA"/>
</dbReference>
<dbReference type="InterPro" id="IPR036291">
    <property type="entry name" value="NAD(P)-bd_dom_sf"/>
</dbReference>
<organism evidence="13 14">
    <name type="scientific">Secundilactobacillus odoratitofui DSM 19909 = JCM 15043</name>
    <dbReference type="NCBI Taxonomy" id="1423776"/>
    <lineage>
        <taxon>Bacteria</taxon>
        <taxon>Bacillati</taxon>
        <taxon>Bacillota</taxon>
        <taxon>Bacilli</taxon>
        <taxon>Lactobacillales</taxon>
        <taxon>Lactobacillaceae</taxon>
        <taxon>Secundilactobacillus</taxon>
    </lineage>
</organism>
<feature type="binding site" evidence="9">
    <location>
        <position position="236"/>
    </location>
    <ligand>
        <name>shikimate</name>
        <dbReference type="ChEBI" id="CHEBI:36208"/>
    </ligand>
</feature>
<feature type="binding site" evidence="9">
    <location>
        <position position="257"/>
    </location>
    <ligand>
        <name>NADP(+)</name>
        <dbReference type="ChEBI" id="CHEBI:58349"/>
    </ligand>
</feature>
<keyword evidence="14" id="KW-1185">Reference proteome</keyword>
<feature type="binding site" evidence="9">
    <location>
        <begin position="137"/>
        <end position="141"/>
    </location>
    <ligand>
        <name>NADP(+)</name>
        <dbReference type="ChEBI" id="CHEBI:58349"/>
    </ligand>
</feature>
<evidence type="ECO:0000256" key="5">
    <source>
        <dbReference type="ARBA" id="ARBA00023141"/>
    </source>
</evidence>
<dbReference type="SUPFAM" id="SSF53223">
    <property type="entry name" value="Aminoacid dehydrogenase-like, N-terminal domain"/>
    <property type="match status" value="1"/>
</dbReference>
<dbReference type="NCBIfam" id="NF001319">
    <property type="entry name" value="PRK00258.3-3"/>
    <property type="match status" value="1"/>
</dbReference>
<dbReference type="EMBL" id="AZEE01000027">
    <property type="protein sequence ID" value="KRK98833.1"/>
    <property type="molecule type" value="Genomic_DNA"/>
</dbReference>
<dbReference type="Gene3D" id="3.40.50.10860">
    <property type="entry name" value="Leucine Dehydrogenase, chain A, domain 1"/>
    <property type="match status" value="1"/>
</dbReference>
<dbReference type="InterPro" id="IPR013708">
    <property type="entry name" value="Shikimate_DH-bd_N"/>
</dbReference>
<feature type="binding site" evidence="9">
    <location>
        <begin position="26"/>
        <end position="28"/>
    </location>
    <ligand>
        <name>shikimate</name>
        <dbReference type="ChEBI" id="CHEBI:36208"/>
    </ligand>
</feature>
<keyword evidence="3 9" id="KW-0521">NADP</keyword>
<keyword evidence="4 9" id="KW-0560">Oxidoreductase</keyword>
<dbReference type="FunFam" id="3.40.50.720:FF:000086">
    <property type="entry name" value="Quinate/shikimate dehydrogenase"/>
    <property type="match status" value="1"/>
</dbReference>
<comment type="subunit">
    <text evidence="9">Homodimer.</text>
</comment>
<feature type="domain" description="Shikimate dehydrogenase substrate binding N-terminal" evidence="11">
    <location>
        <begin position="18"/>
        <end position="100"/>
    </location>
</feature>
<feature type="domain" description="SDH C-terminal" evidence="12">
    <location>
        <begin position="257"/>
        <end position="286"/>
    </location>
</feature>
<evidence type="ECO:0000313" key="14">
    <source>
        <dbReference type="Proteomes" id="UP000051160"/>
    </source>
</evidence>
<name>A0A0R1M0T7_9LACO</name>
<evidence type="ECO:0000256" key="7">
    <source>
        <dbReference type="ARBA" id="ARBA00052329"/>
    </source>
</evidence>
<comment type="caution">
    <text evidence="13">The sequence shown here is derived from an EMBL/GenBank/DDBJ whole genome shotgun (WGS) entry which is preliminary data.</text>
</comment>
<dbReference type="GO" id="GO:0030266">
    <property type="term" value="F:quinate 3-dehydrogenase (NAD+) activity"/>
    <property type="evidence" value="ECO:0007669"/>
    <property type="project" value="UniProtKB-EC"/>
</dbReference>
<feature type="active site" description="Proton acceptor" evidence="9">
    <location>
        <position position="77"/>
    </location>
</feature>
<dbReference type="GO" id="GO:0008652">
    <property type="term" value="P:amino acid biosynthetic process"/>
    <property type="evidence" value="ECO:0007669"/>
    <property type="project" value="UniProtKB-KW"/>
</dbReference>
<dbReference type="Gene3D" id="3.40.50.720">
    <property type="entry name" value="NAD(P)-binding Rossmann-like Domain"/>
    <property type="match status" value="1"/>
</dbReference>
<keyword evidence="5 9" id="KW-0057">Aromatic amino acid biosynthesis</keyword>
<comment type="function">
    <text evidence="9">Involved in the biosynthesis of the chorismate, which leads to the biosynthesis of aromatic amino acids. Catalyzes the reversible NADPH linked reduction of 3-dehydroshikimate (DHSA) to yield shikimate (SA).</text>
</comment>
<protein>
    <recommendedName>
        <fullName evidence="9">Shikimate dehydrogenase (NADP(+))</fullName>
        <shortName evidence="9">SDH</shortName>
        <ecNumber evidence="9">1.1.1.25</ecNumber>
    </recommendedName>
</protein>
<dbReference type="PANTHER" id="PTHR21089">
    <property type="entry name" value="SHIKIMATE DEHYDROGENASE"/>
    <property type="match status" value="1"/>
</dbReference>
<reference evidence="13 14" key="1">
    <citation type="journal article" date="2015" name="Genome Announc.">
        <title>Expanding the biotechnology potential of lactobacilli through comparative genomics of 213 strains and associated genera.</title>
        <authorList>
            <person name="Sun Z."/>
            <person name="Harris H.M."/>
            <person name="McCann A."/>
            <person name="Guo C."/>
            <person name="Argimon S."/>
            <person name="Zhang W."/>
            <person name="Yang X."/>
            <person name="Jeffery I.B."/>
            <person name="Cooney J.C."/>
            <person name="Kagawa T.F."/>
            <person name="Liu W."/>
            <person name="Song Y."/>
            <person name="Salvetti E."/>
            <person name="Wrobel A."/>
            <person name="Rasinkangas P."/>
            <person name="Parkhill J."/>
            <person name="Rea M.C."/>
            <person name="O'Sullivan O."/>
            <person name="Ritari J."/>
            <person name="Douillard F.P."/>
            <person name="Paul Ross R."/>
            <person name="Yang R."/>
            <person name="Briner A.E."/>
            <person name="Felis G.E."/>
            <person name="de Vos W.M."/>
            <person name="Barrangou R."/>
            <person name="Klaenhammer T.R."/>
            <person name="Caufield P.W."/>
            <person name="Cui Y."/>
            <person name="Zhang H."/>
            <person name="O'Toole P.W."/>
        </authorList>
    </citation>
    <scope>NUCLEOTIDE SEQUENCE [LARGE SCALE GENOMIC DNA]</scope>
    <source>
        <strain evidence="13 14">DSM 19909</strain>
    </source>
</reference>
<evidence type="ECO:0000256" key="4">
    <source>
        <dbReference type="ARBA" id="ARBA00023002"/>
    </source>
</evidence>
<dbReference type="PATRIC" id="fig|1423776.4.peg.578"/>
<evidence type="ECO:0000256" key="2">
    <source>
        <dbReference type="ARBA" id="ARBA00022605"/>
    </source>
</evidence>
<feature type="domain" description="Alanine dehydrogenase/pyridine nucleotide transhydrogenase NAD(H)-binding" evidence="10">
    <location>
        <begin position="128"/>
        <end position="234"/>
    </location>
</feature>
<comment type="caution">
    <text evidence="9">Lacks conserved residue(s) required for the propagation of feature annotation.</text>
</comment>
<dbReference type="InterPro" id="IPR011342">
    <property type="entry name" value="Shikimate_DH"/>
</dbReference>
<dbReference type="NCBIfam" id="TIGR00507">
    <property type="entry name" value="aroE"/>
    <property type="match status" value="1"/>
</dbReference>
<gene>
    <name evidence="9" type="primary">aroE</name>
    <name evidence="13" type="ORF">FD04_GL000574</name>
</gene>
<comment type="catalytic activity">
    <reaction evidence="7">
        <text>shikimate + NAD(+) = 3-dehydroshikimate + NADH + H(+)</text>
        <dbReference type="Rhea" id="RHEA:17741"/>
        <dbReference type="ChEBI" id="CHEBI:15378"/>
        <dbReference type="ChEBI" id="CHEBI:16630"/>
        <dbReference type="ChEBI" id="CHEBI:36208"/>
        <dbReference type="ChEBI" id="CHEBI:57540"/>
        <dbReference type="ChEBI" id="CHEBI:57945"/>
    </reaction>
</comment>
<dbReference type="GO" id="GO:0004764">
    <property type="term" value="F:shikimate 3-dehydrogenase (NADP+) activity"/>
    <property type="evidence" value="ECO:0007669"/>
    <property type="project" value="UniProtKB-UniRule"/>
</dbReference>